<evidence type="ECO:0000256" key="4">
    <source>
        <dbReference type="ARBA" id="ARBA00022670"/>
    </source>
</evidence>
<comment type="caution">
    <text evidence="17">The sequence shown here is derived from an EMBL/GenBank/DDBJ whole genome shotgun (WGS) entry which is preliminary data.</text>
</comment>
<evidence type="ECO:0000256" key="5">
    <source>
        <dbReference type="ARBA" id="ARBA00022676"/>
    </source>
</evidence>
<feature type="domain" description="Penicillin-binding protein transpeptidase" evidence="15">
    <location>
        <begin position="369"/>
        <end position="637"/>
    </location>
</feature>
<evidence type="ECO:0000259" key="16">
    <source>
        <dbReference type="Pfam" id="PF00912"/>
    </source>
</evidence>
<comment type="similarity">
    <text evidence="1">In the C-terminal section; belongs to the transpeptidase family.</text>
</comment>
<keyword evidence="11" id="KW-0961">Cell wall biogenesis/degradation</keyword>
<dbReference type="InterPro" id="IPR012338">
    <property type="entry name" value="Beta-lactam/transpept-like"/>
</dbReference>
<evidence type="ECO:0000256" key="7">
    <source>
        <dbReference type="ARBA" id="ARBA00022801"/>
    </source>
</evidence>
<dbReference type="GO" id="GO:0008955">
    <property type="term" value="F:peptidoglycan glycosyltransferase activity"/>
    <property type="evidence" value="ECO:0007669"/>
    <property type="project" value="UniProtKB-EC"/>
</dbReference>
<proteinExistence type="inferred from homology"/>
<evidence type="ECO:0000256" key="6">
    <source>
        <dbReference type="ARBA" id="ARBA00022679"/>
    </source>
</evidence>
<evidence type="ECO:0000259" key="15">
    <source>
        <dbReference type="Pfam" id="PF00905"/>
    </source>
</evidence>
<evidence type="ECO:0000256" key="2">
    <source>
        <dbReference type="ARBA" id="ARBA00007739"/>
    </source>
</evidence>
<dbReference type="PANTHER" id="PTHR32282">
    <property type="entry name" value="BINDING PROTEIN TRANSPEPTIDASE, PUTATIVE-RELATED"/>
    <property type="match status" value="1"/>
</dbReference>
<keyword evidence="6" id="KW-0808">Transferase</keyword>
<comment type="catalytic activity">
    <reaction evidence="12">
        <text>Preferential cleavage: (Ac)2-L-Lys-D-Ala-|-D-Ala. Also transpeptidation of peptidyl-alanyl moieties that are N-acyl substituents of D-alanine.</text>
        <dbReference type="EC" id="3.4.16.4"/>
    </reaction>
</comment>
<feature type="domain" description="Glycosyl transferase family 51" evidence="16">
    <location>
        <begin position="77"/>
        <end position="264"/>
    </location>
</feature>
<name>A0AAJ1BBH7_9ACTO</name>
<evidence type="ECO:0000313" key="17">
    <source>
        <dbReference type="EMBL" id="MCG4617863.1"/>
    </source>
</evidence>
<dbReference type="InterPro" id="IPR036950">
    <property type="entry name" value="PBP_transglycosylase"/>
</dbReference>
<dbReference type="InterPro" id="IPR050396">
    <property type="entry name" value="Glycosyltr_51/Transpeptidase"/>
</dbReference>
<dbReference type="GO" id="GO:0006508">
    <property type="term" value="P:proteolysis"/>
    <property type="evidence" value="ECO:0007669"/>
    <property type="project" value="UniProtKB-KW"/>
</dbReference>
<reference evidence="17" key="1">
    <citation type="submission" date="2022-01" db="EMBL/GenBank/DDBJ databases">
        <title>Collection of gut derived symbiotic bacterial strains cultured from healthy donors.</title>
        <authorList>
            <person name="Lin H."/>
            <person name="Kohout C."/>
            <person name="Waligurski E."/>
            <person name="Pamer E.G."/>
        </authorList>
    </citation>
    <scope>NUCLEOTIDE SEQUENCE</scope>
    <source>
        <strain evidence="17">DFI.7.46</strain>
    </source>
</reference>
<dbReference type="AlphaFoldDB" id="A0AAJ1BBH7"/>
<evidence type="ECO:0000256" key="8">
    <source>
        <dbReference type="ARBA" id="ARBA00022960"/>
    </source>
</evidence>
<keyword evidence="3" id="KW-0121">Carboxypeptidase</keyword>
<organism evidence="17 18">
    <name type="scientific">Varibaculum cambriense</name>
    <dbReference type="NCBI Taxonomy" id="184870"/>
    <lineage>
        <taxon>Bacteria</taxon>
        <taxon>Bacillati</taxon>
        <taxon>Actinomycetota</taxon>
        <taxon>Actinomycetes</taxon>
        <taxon>Actinomycetales</taxon>
        <taxon>Actinomycetaceae</taxon>
        <taxon>Varibaculum</taxon>
    </lineage>
</organism>
<keyword evidence="10" id="KW-0511">Multifunctional enzyme</keyword>
<evidence type="ECO:0000256" key="11">
    <source>
        <dbReference type="ARBA" id="ARBA00023316"/>
    </source>
</evidence>
<protein>
    <submittedName>
        <fullName evidence="17">Penicillin-binding protein</fullName>
    </submittedName>
</protein>
<feature type="region of interest" description="Disordered" evidence="14">
    <location>
        <begin position="688"/>
        <end position="735"/>
    </location>
</feature>
<dbReference type="InterPro" id="IPR001460">
    <property type="entry name" value="PCN-bd_Tpept"/>
</dbReference>
<keyword evidence="9" id="KW-0573">Peptidoglycan synthesis</keyword>
<evidence type="ECO:0000256" key="1">
    <source>
        <dbReference type="ARBA" id="ARBA00007090"/>
    </source>
</evidence>
<dbReference type="GO" id="GO:0008360">
    <property type="term" value="P:regulation of cell shape"/>
    <property type="evidence" value="ECO:0007669"/>
    <property type="project" value="UniProtKB-KW"/>
</dbReference>
<evidence type="ECO:0000256" key="14">
    <source>
        <dbReference type="SAM" id="MobiDB-lite"/>
    </source>
</evidence>
<keyword evidence="4" id="KW-0645">Protease</keyword>
<accession>A0AAJ1BBH7</accession>
<dbReference type="Pfam" id="PF00905">
    <property type="entry name" value="Transpeptidase"/>
    <property type="match status" value="1"/>
</dbReference>
<dbReference type="RefSeq" id="WP_238127973.1">
    <property type="nucleotide sequence ID" value="NZ_JAKNHJ010000008.1"/>
</dbReference>
<dbReference type="GO" id="GO:0071555">
    <property type="term" value="P:cell wall organization"/>
    <property type="evidence" value="ECO:0007669"/>
    <property type="project" value="UniProtKB-KW"/>
</dbReference>
<evidence type="ECO:0000256" key="3">
    <source>
        <dbReference type="ARBA" id="ARBA00022645"/>
    </source>
</evidence>
<keyword evidence="7" id="KW-0378">Hydrolase</keyword>
<keyword evidence="5" id="KW-0328">Glycosyltransferase</keyword>
<dbReference type="GO" id="GO:0009002">
    <property type="term" value="F:serine-type D-Ala-D-Ala carboxypeptidase activity"/>
    <property type="evidence" value="ECO:0007669"/>
    <property type="project" value="UniProtKB-EC"/>
</dbReference>
<dbReference type="InterPro" id="IPR001264">
    <property type="entry name" value="Glyco_trans_51"/>
</dbReference>
<evidence type="ECO:0000256" key="10">
    <source>
        <dbReference type="ARBA" id="ARBA00023268"/>
    </source>
</evidence>
<dbReference type="SUPFAM" id="SSF56601">
    <property type="entry name" value="beta-lactamase/transpeptidase-like"/>
    <property type="match status" value="1"/>
</dbReference>
<sequence length="735" mass="78716">MHKGTARYLPRQQLRRTLAALAALIALAAVLLAGLSLPVVGVTGLAARAGMSALTEIPSEFKPTQPSQQSVIYSRDGKAIARFYAENRIVVKLKDMSPWVQKGTMAIEDHRFYQHRGVDLEGIARAIANNLAGRDTQGASTLTQQLVKNTLIDKGLRAGDMNEVRKAREQSISRKLREAKDALAIEKKLSKDQILEGYLNIAPYGTSVYGVESASRYYFSKSAKDLTLSEGALLSGITQSPAKYDPTVHPDYSQNRRDQVLKAMLREQMISYDQYKEAKAVPVPELLKVSPGQQGCAAAGKASFFCAYAVNEIYNNPAFGKSLNDRRRLLLRGGLKIYTTMDSNMQNAATDTAFNRIPEADGSGLSIAITSIEPGTGKIRAIAQNTPYGNPAKEHPRATQSSFGVDKAHGGGAGFQPGSSYKPVTLATWFDNGYSAYSVVGGRTDYSPRDWKVSGNCPVHAGPWPLKNATGGNYYATSVLEGTQKSLNTTYAGMATNLDLCDIYKMGENLGAVSGDPDLKQDLGPSFIIGAGSVTPLNMANAFGTIASGGTLCSPVALEKVVDADGKSFKVPSGNCKRTVEESVANKTAQVLVSTANSYGGRVNIGRQVMAKTGTTTGPKAAWTVGATPNLATAVWVGYSQGGPRNLTRIRINGAYYGIVWGNTVPAMAFKEYMSAAVQNLPATSFPAANIGEGKTISQGRARPKRTQPSEEPSPSQSPTATTTQITQTFYYEED</sequence>
<dbReference type="GO" id="GO:0009252">
    <property type="term" value="P:peptidoglycan biosynthetic process"/>
    <property type="evidence" value="ECO:0007669"/>
    <property type="project" value="UniProtKB-KW"/>
</dbReference>
<evidence type="ECO:0000256" key="12">
    <source>
        <dbReference type="ARBA" id="ARBA00034000"/>
    </source>
</evidence>
<dbReference type="InterPro" id="IPR023346">
    <property type="entry name" value="Lysozyme-like_dom_sf"/>
</dbReference>
<dbReference type="Gene3D" id="3.40.710.10">
    <property type="entry name" value="DD-peptidase/beta-lactamase superfamily"/>
    <property type="match status" value="1"/>
</dbReference>
<comment type="catalytic activity">
    <reaction evidence="13">
        <text>[GlcNAc-(1-&gt;4)-Mur2Ac(oyl-L-Ala-gamma-D-Glu-L-Lys-D-Ala-D-Ala)](n)-di-trans,octa-cis-undecaprenyl diphosphate + beta-D-GlcNAc-(1-&gt;4)-Mur2Ac(oyl-L-Ala-gamma-D-Glu-L-Lys-D-Ala-D-Ala)-di-trans,octa-cis-undecaprenyl diphosphate = [GlcNAc-(1-&gt;4)-Mur2Ac(oyl-L-Ala-gamma-D-Glu-L-Lys-D-Ala-D-Ala)](n+1)-di-trans,octa-cis-undecaprenyl diphosphate + di-trans,octa-cis-undecaprenyl diphosphate + H(+)</text>
        <dbReference type="Rhea" id="RHEA:23708"/>
        <dbReference type="Rhea" id="RHEA-COMP:9602"/>
        <dbReference type="Rhea" id="RHEA-COMP:9603"/>
        <dbReference type="ChEBI" id="CHEBI:15378"/>
        <dbReference type="ChEBI" id="CHEBI:58405"/>
        <dbReference type="ChEBI" id="CHEBI:60033"/>
        <dbReference type="ChEBI" id="CHEBI:78435"/>
        <dbReference type="EC" id="2.4.99.28"/>
    </reaction>
</comment>
<dbReference type="Proteomes" id="UP001200537">
    <property type="component" value="Unassembled WGS sequence"/>
</dbReference>
<evidence type="ECO:0000256" key="13">
    <source>
        <dbReference type="ARBA" id="ARBA00049902"/>
    </source>
</evidence>
<dbReference type="Pfam" id="PF00912">
    <property type="entry name" value="Transgly"/>
    <property type="match status" value="1"/>
</dbReference>
<feature type="compositionally biased region" description="Low complexity" evidence="14">
    <location>
        <begin position="710"/>
        <end position="729"/>
    </location>
</feature>
<dbReference type="GO" id="GO:0030288">
    <property type="term" value="C:outer membrane-bounded periplasmic space"/>
    <property type="evidence" value="ECO:0007669"/>
    <property type="project" value="TreeGrafter"/>
</dbReference>
<dbReference type="EMBL" id="JAKNHJ010000008">
    <property type="protein sequence ID" value="MCG4617863.1"/>
    <property type="molecule type" value="Genomic_DNA"/>
</dbReference>
<dbReference type="FunFam" id="1.10.3810.10:FF:000001">
    <property type="entry name" value="Penicillin-binding protein 1A"/>
    <property type="match status" value="1"/>
</dbReference>
<dbReference type="GO" id="GO:0008658">
    <property type="term" value="F:penicillin binding"/>
    <property type="evidence" value="ECO:0007669"/>
    <property type="project" value="InterPro"/>
</dbReference>
<keyword evidence="8" id="KW-0133">Cell shape</keyword>
<evidence type="ECO:0000313" key="18">
    <source>
        <dbReference type="Proteomes" id="UP001200537"/>
    </source>
</evidence>
<comment type="similarity">
    <text evidence="2">In the N-terminal section; belongs to the glycosyltransferase 51 family.</text>
</comment>
<dbReference type="PANTHER" id="PTHR32282:SF33">
    <property type="entry name" value="PEPTIDOGLYCAN GLYCOSYLTRANSFERASE"/>
    <property type="match status" value="1"/>
</dbReference>
<dbReference type="Gene3D" id="1.10.3810.10">
    <property type="entry name" value="Biosynthetic peptidoglycan transglycosylase-like"/>
    <property type="match status" value="1"/>
</dbReference>
<dbReference type="SUPFAM" id="SSF53955">
    <property type="entry name" value="Lysozyme-like"/>
    <property type="match status" value="1"/>
</dbReference>
<evidence type="ECO:0000256" key="9">
    <source>
        <dbReference type="ARBA" id="ARBA00022984"/>
    </source>
</evidence>
<gene>
    <name evidence="17" type="ORF">L0M99_05080</name>
</gene>